<dbReference type="InterPro" id="IPR016024">
    <property type="entry name" value="ARM-type_fold"/>
</dbReference>
<dbReference type="Gene3D" id="1.25.10.10">
    <property type="entry name" value="Leucine-rich Repeat Variant"/>
    <property type="match status" value="1"/>
</dbReference>
<feature type="chain" id="PRO_5009311130" evidence="1">
    <location>
        <begin position="19"/>
        <end position="343"/>
    </location>
</feature>
<dbReference type="WBParaSite" id="Hba_15431">
    <property type="protein sequence ID" value="Hba_15431"/>
    <property type="gene ID" value="Hba_15431"/>
</dbReference>
<evidence type="ECO:0000256" key="1">
    <source>
        <dbReference type="SAM" id="SignalP"/>
    </source>
</evidence>
<feature type="signal peptide" evidence="1">
    <location>
        <begin position="1"/>
        <end position="18"/>
    </location>
</feature>
<sequence length="343" mass="37659">MALNWLLLIAKGCPLFQALVSVTKSSKTMLSCTFIDSPITKCLVYITSGVLLNAAAARNSSIDQYVSFLPFLLSTQLWARSANIPAALSVLEVYLKICPEVVLRQHGELVMQHYVRLVGSKSLDQYGFQLAGSILPVIEMVNGVESPLGVLLNNMFRRVQFSKTPKFMKQFIVFLCRFAIIRGADILAKSIEAIQPGMFRMVVEKVVCNELSSLQNMTTIEDKRIIAIGISNVLANATNFIAEQYGSLAIGCAQLIEAPSVSERPVLSPEEEQAAMYNAEGEFINPYCRLSYAPRADPIVPEISNYKGYLAQAVLQRGPAVNSAVLSCIPAELQQHLNAYLTA</sequence>
<organism evidence="3 4">
    <name type="scientific">Heterorhabditis bacteriophora</name>
    <name type="common">Entomopathogenic nematode worm</name>
    <dbReference type="NCBI Taxonomy" id="37862"/>
    <lineage>
        <taxon>Eukaryota</taxon>
        <taxon>Metazoa</taxon>
        <taxon>Ecdysozoa</taxon>
        <taxon>Nematoda</taxon>
        <taxon>Chromadorea</taxon>
        <taxon>Rhabditida</taxon>
        <taxon>Rhabditina</taxon>
        <taxon>Rhabditomorpha</taxon>
        <taxon>Strongyloidea</taxon>
        <taxon>Heterorhabditidae</taxon>
        <taxon>Heterorhabditis</taxon>
    </lineage>
</organism>
<dbReference type="GO" id="GO:0031267">
    <property type="term" value="F:small GTPase binding"/>
    <property type="evidence" value="ECO:0007669"/>
    <property type="project" value="InterPro"/>
</dbReference>
<dbReference type="Pfam" id="PF03378">
    <property type="entry name" value="CAS_CSE1"/>
    <property type="match status" value="1"/>
</dbReference>
<dbReference type="AlphaFoldDB" id="A0A1I7XCR3"/>
<feature type="domain" description="Exportin-2 C-terminal" evidence="2">
    <location>
        <begin position="52"/>
        <end position="341"/>
    </location>
</feature>
<protein>
    <submittedName>
        <fullName evidence="4">CAS_CSE1 domain-containing protein</fullName>
    </submittedName>
</protein>
<keyword evidence="3" id="KW-1185">Reference proteome</keyword>
<proteinExistence type="predicted"/>
<accession>A0A1I7XCR3</accession>
<dbReference type="InterPro" id="IPR011989">
    <property type="entry name" value="ARM-like"/>
</dbReference>
<name>A0A1I7XCR3_HETBA</name>
<keyword evidence="1" id="KW-0732">Signal</keyword>
<dbReference type="Proteomes" id="UP000095283">
    <property type="component" value="Unplaced"/>
</dbReference>
<evidence type="ECO:0000259" key="2">
    <source>
        <dbReference type="Pfam" id="PF03378"/>
    </source>
</evidence>
<evidence type="ECO:0000313" key="3">
    <source>
        <dbReference type="Proteomes" id="UP000095283"/>
    </source>
</evidence>
<reference evidence="4" key="1">
    <citation type="submission" date="2016-11" db="UniProtKB">
        <authorList>
            <consortium name="WormBaseParasite"/>
        </authorList>
    </citation>
    <scope>IDENTIFICATION</scope>
</reference>
<dbReference type="InterPro" id="IPR005043">
    <property type="entry name" value="XPO2_C"/>
</dbReference>
<evidence type="ECO:0000313" key="4">
    <source>
        <dbReference type="WBParaSite" id="Hba_15431"/>
    </source>
</evidence>
<dbReference type="SUPFAM" id="SSF48371">
    <property type="entry name" value="ARM repeat"/>
    <property type="match status" value="1"/>
</dbReference>